<evidence type="ECO:0000313" key="3">
    <source>
        <dbReference type="Proteomes" id="UP000549394"/>
    </source>
</evidence>
<name>A0A7I8VMZ4_9ANNE</name>
<proteinExistence type="predicted"/>
<dbReference type="Pfam" id="PF01712">
    <property type="entry name" value="dNK"/>
    <property type="match status" value="1"/>
</dbReference>
<evidence type="ECO:0000259" key="1">
    <source>
        <dbReference type="Pfam" id="PF01712"/>
    </source>
</evidence>
<evidence type="ECO:0000313" key="2">
    <source>
        <dbReference type="EMBL" id="CAD5117589.1"/>
    </source>
</evidence>
<comment type="caution">
    <text evidence="2">The sequence shown here is derived from an EMBL/GenBank/DDBJ whole genome shotgun (WGS) entry which is preliminary data.</text>
</comment>
<dbReference type="Proteomes" id="UP000549394">
    <property type="component" value="Unassembled WGS sequence"/>
</dbReference>
<organism evidence="2 3">
    <name type="scientific">Dimorphilus gyrociliatus</name>
    <dbReference type="NCBI Taxonomy" id="2664684"/>
    <lineage>
        <taxon>Eukaryota</taxon>
        <taxon>Metazoa</taxon>
        <taxon>Spiralia</taxon>
        <taxon>Lophotrochozoa</taxon>
        <taxon>Annelida</taxon>
        <taxon>Polychaeta</taxon>
        <taxon>Polychaeta incertae sedis</taxon>
        <taxon>Dinophilidae</taxon>
        <taxon>Dimorphilus</taxon>
    </lineage>
</organism>
<accession>A0A7I8VMZ4</accession>
<dbReference type="Gene3D" id="3.40.50.300">
    <property type="entry name" value="P-loop containing nucleotide triphosphate hydrolases"/>
    <property type="match status" value="1"/>
</dbReference>
<dbReference type="GO" id="GO:0006120">
    <property type="term" value="P:mitochondrial electron transport, NADH to ubiquinone"/>
    <property type="evidence" value="ECO:0007669"/>
    <property type="project" value="TreeGrafter"/>
</dbReference>
<sequence>MTIIAKCALRKTGQFLCTNLGVNSNLSLVFVPSASASYMRATYGEPFGYQKPFPYEKKKFTMMSEIFDKTIHRFNENTKAILVEGGPGVGKTDFAHKFAKQFDLKVFDSVHDDSLWIDRQSGYDLRILNEFLPPKLAFYTTKMFYENPHPKDQLGCKLQFQMYEEKFRQYCAALQHLLNTGQGVVIVRSVWSDIVYAEAMKASGFMSEGAMKYYNEVRLNSICELIKPHLTIYLDTPIQTWKDRSFKKSRYGEKNSPAFNDTYLSKLDSIFKTKFLPEMKKHGEVLQIDWSEEADDLEMDTVSFIL</sequence>
<dbReference type="AlphaFoldDB" id="A0A7I8VMZ4"/>
<dbReference type="InterPro" id="IPR031314">
    <property type="entry name" value="DNK_dom"/>
</dbReference>
<dbReference type="PANTHER" id="PTHR10513">
    <property type="entry name" value="DEOXYNUCLEOSIDE KINASE"/>
    <property type="match status" value="1"/>
</dbReference>
<protein>
    <submittedName>
        <fullName evidence="2">DgyrCDS6347</fullName>
    </submittedName>
</protein>
<dbReference type="EMBL" id="CAJFCJ010000007">
    <property type="protein sequence ID" value="CAD5117589.1"/>
    <property type="molecule type" value="Genomic_DNA"/>
</dbReference>
<dbReference type="SUPFAM" id="SSF52540">
    <property type="entry name" value="P-loop containing nucleoside triphosphate hydrolases"/>
    <property type="match status" value="1"/>
</dbReference>
<feature type="domain" description="Deoxynucleoside kinase" evidence="1">
    <location>
        <begin position="81"/>
        <end position="293"/>
    </location>
</feature>
<dbReference type="InterPro" id="IPR050566">
    <property type="entry name" value="Deoxyribonucleoside_kinase"/>
</dbReference>
<dbReference type="PANTHER" id="PTHR10513:SF15">
    <property type="entry name" value="NADH DEHYDROGENASE [UBIQUINONE] 1 ALPHA SUBCOMPLEX SUBUNIT 10, MITOCHONDRIAL"/>
    <property type="match status" value="1"/>
</dbReference>
<dbReference type="GO" id="GO:0005739">
    <property type="term" value="C:mitochondrion"/>
    <property type="evidence" value="ECO:0007669"/>
    <property type="project" value="GOC"/>
</dbReference>
<reference evidence="2 3" key="1">
    <citation type="submission" date="2020-08" db="EMBL/GenBank/DDBJ databases">
        <authorList>
            <person name="Hejnol A."/>
        </authorList>
    </citation>
    <scope>NUCLEOTIDE SEQUENCE [LARGE SCALE GENOMIC DNA]</scope>
</reference>
<gene>
    <name evidence="2" type="ORF">DGYR_LOCUS6104</name>
</gene>
<dbReference type="InterPro" id="IPR027417">
    <property type="entry name" value="P-loop_NTPase"/>
</dbReference>
<keyword evidence="3" id="KW-1185">Reference proteome</keyword>
<dbReference type="OrthoDB" id="17400at2759"/>